<dbReference type="RefSeq" id="WP_166956220.1">
    <property type="nucleotide sequence ID" value="NZ_JAASQI010000014.1"/>
</dbReference>
<proteinExistence type="predicted"/>
<organism evidence="1 2">
    <name type="scientific">Pseudochelatococcus lubricantis</name>
    <dbReference type="NCBI Taxonomy" id="1538102"/>
    <lineage>
        <taxon>Bacteria</taxon>
        <taxon>Pseudomonadati</taxon>
        <taxon>Pseudomonadota</taxon>
        <taxon>Alphaproteobacteria</taxon>
        <taxon>Hyphomicrobiales</taxon>
        <taxon>Chelatococcaceae</taxon>
        <taxon>Pseudochelatococcus</taxon>
    </lineage>
</organism>
<keyword evidence="2" id="KW-1185">Reference proteome</keyword>
<reference evidence="1 2" key="1">
    <citation type="submission" date="2020-03" db="EMBL/GenBank/DDBJ databases">
        <title>Genomic Encyclopedia of Type Strains, Phase IV (KMG-IV): sequencing the most valuable type-strain genomes for metagenomic binning, comparative biology and taxonomic classification.</title>
        <authorList>
            <person name="Goeker M."/>
        </authorList>
    </citation>
    <scope>NUCLEOTIDE SEQUENCE [LARGE SCALE GENOMIC DNA]</scope>
    <source>
        <strain evidence="1 2">DSM 103870</strain>
    </source>
</reference>
<comment type="caution">
    <text evidence="1">The sequence shown here is derived from an EMBL/GenBank/DDBJ whole genome shotgun (WGS) entry which is preliminary data.</text>
</comment>
<protein>
    <submittedName>
        <fullName evidence="1">Capsid protein</fullName>
    </submittedName>
</protein>
<dbReference type="EMBL" id="JAASQI010000014">
    <property type="protein sequence ID" value="NIJ60138.1"/>
    <property type="molecule type" value="Genomic_DNA"/>
</dbReference>
<sequence length="89" mass="9886">MWTFSYRFLDLARAHGFDAARGGRHKEGTWTVDGLNAAIFVGATTAAQWADWYARNNPWVAEAMDSLIGNVIGAVSWPRSIRSDRASLE</sequence>
<evidence type="ECO:0000313" key="1">
    <source>
        <dbReference type="EMBL" id="NIJ60138.1"/>
    </source>
</evidence>
<gene>
    <name evidence="1" type="ORF">FHS82_004005</name>
</gene>
<evidence type="ECO:0000313" key="2">
    <source>
        <dbReference type="Proteomes" id="UP001429580"/>
    </source>
</evidence>
<name>A0ABX0V4J1_9HYPH</name>
<accession>A0ABX0V4J1</accession>
<dbReference type="Proteomes" id="UP001429580">
    <property type="component" value="Unassembled WGS sequence"/>
</dbReference>